<evidence type="ECO:0000313" key="2">
    <source>
        <dbReference type="Proteomes" id="UP000018846"/>
    </source>
</evidence>
<evidence type="ECO:0000313" key="1">
    <source>
        <dbReference type="EMBL" id="ETI84474.1"/>
    </source>
</evidence>
<sequence>MKATDIKNELKELGYNVKDFKISVKHRGCADIYINVTVKNIMLNLNEIDSILKEKYESIDYDELTCEILQGGNIFVLVEYDEEVMYQAIKQRKADAQKILDNLDKFECEAGYGKIFYEDEKIKVYIFPNERILSFHQGNEQKRFSVSDSYDMAKAMIKIERLTA</sequence>
<organism evidence="1 2">
    <name type="scientific">Streptococcus anginosus DORA_7</name>
    <dbReference type="NCBI Taxonomy" id="1403946"/>
    <lineage>
        <taxon>Bacteria</taxon>
        <taxon>Bacillati</taxon>
        <taxon>Bacillota</taxon>
        <taxon>Bacilli</taxon>
        <taxon>Lactobacillales</taxon>
        <taxon>Streptococcaceae</taxon>
        <taxon>Streptococcus</taxon>
        <taxon>Streptococcus anginosus group</taxon>
    </lineage>
</organism>
<dbReference type="eggNOG" id="ENOG5033FI3">
    <property type="taxonomic scope" value="Bacteria"/>
</dbReference>
<dbReference type="AlphaFoldDB" id="W1TVY7"/>
<dbReference type="Proteomes" id="UP000018846">
    <property type="component" value="Unassembled WGS sequence"/>
</dbReference>
<reference evidence="1 2" key="1">
    <citation type="submission" date="2013-12" db="EMBL/GenBank/DDBJ databases">
        <title>A Varibaculum cambriense genome reconstructed from a premature infant gut community with otherwise low bacterial novelty that shifts toward anaerobic metabolism during the third week of life.</title>
        <authorList>
            <person name="Brown C.T."/>
            <person name="Sharon I."/>
            <person name="Thomas B.C."/>
            <person name="Castelle C.J."/>
            <person name="Morowitz M.J."/>
            <person name="Banfield J.F."/>
        </authorList>
    </citation>
    <scope>NUCLEOTIDE SEQUENCE [LARGE SCALE GENOMIC DNA]</scope>
    <source>
        <strain evidence="2">DORA_7</strain>
    </source>
</reference>
<accession>W1TVY7</accession>
<proteinExistence type="predicted"/>
<comment type="caution">
    <text evidence="1">The sequence shown here is derived from an EMBL/GenBank/DDBJ whole genome shotgun (WGS) entry which is preliminary data.</text>
</comment>
<gene>
    <name evidence="1" type="ORF">Q615_SPAC00127G0118</name>
</gene>
<name>W1TVY7_STRAP</name>
<dbReference type="PATRIC" id="fig|1403946.3.peg.1543"/>
<dbReference type="EMBL" id="AZMF01000127">
    <property type="protein sequence ID" value="ETI84474.1"/>
    <property type="molecule type" value="Genomic_DNA"/>
</dbReference>
<protein>
    <submittedName>
        <fullName evidence="1">Uncharacterized protein</fullName>
    </submittedName>
</protein>